<dbReference type="AlphaFoldDB" id="A0AA97HRR2"/>
<comment type="subcellular location">
    <subcellularLocation>
        <location evidence="1">Cell outer membrane</location>
    </subcellularLocation>
</comment>
<feature type="domain" description="SusD-like N-terminal" evidence="8">
    <location>
        <begin position="24"/>
        <end position="208"/>
    </location>
</feature>
<dbReference type="GO" id="GO:0009279">
    <property type="term" value="C:cell outer membrane"/>
    <property type="evidence" value="ECO:0007669"/>
    <property type="project" value="UniProtKB-SubCell"/>
</dbReference>
<evidence type="ECO:0000256" key="3">
    <source>
        <dbReference type="ARBA" id="ARBA00022729"/>
    </source>
</evidence>
<evidence type="ECO:0000313" key="10">
    <source>
        <dbReference type="Proteomes" id="UP001302486"/>
    </source>
</evidence>
<dbReference type="Pfam" id="PF07980">
    <property type="entry name" value="SusD_RagB"/>
    <property type="match status" value="1"/>
</dbReference>
<dbReference type="Proteomes" id="UP001302486">
    <property type="component" value="Chromosome"/>
</dbReference>
<dbReference type="InterPro" id="IPR012944">
    <property type="entry name" value="SusD_RagB_dom"/>
</dbReference>
<dbReference type="InterPro" id="IPR033985">
    <property type="entry name" value="SusD-like_N"/>
</dbReference>
<sequence length="648" mass="72742">MKKSYKHIFILGLILVGFTACSEDFLERAPLSDVTPEFYLKSEADLAAYAISNYSFPSHAGWNAGTFTYDNGTDNQASTSASNLWVPGQYRVGTNGGAWNFDRIRTLNYFLDVVIPRYEAGEISGNETYIKHYIGEIYFLRAYEYFNKLKSVGDFPIIKNLLPDVKEELIIASQRRPRNEVARFILSDLDKAIDMLTNIDPNKNRISPMVAQLFKSRVALYEGTWLNYHKGTAHVPGGPGWPGANKDYLSGFSINIDSEIDFFLTEAMNAAEVVASSVNLTPNNGDTEGTDVFNNPYYAMFGDLDMSSYSEVLLWRDYDEALVSHHTMHYLKNGANTGYTKGYVDSYLMKNGLPIYAGGSGYNGDDYIADVLDDRDDRLRLFTKEPGDVITYINGETFEEVPGLLEISEIRAVTGYSVRKGIYPDANMLDGANPTVTGSIVFRASEAYLNYIEADYVKNGSLDGNSASYWGQLRTRAGLPADYNITIAATDLSQENDWAKYSQGELVDPTLYNIRRERRSEFIAEGMRLDDLKRWRALDQVSNYVIEGFKVWGPMKAWYENPDGSSQLRAEPDASPNVSPESNSMYIRPYQIVQANNNFYNGYNWNPAHYLSPIAFNHFLITSEGGDANNSVIYQNPGWLIEAGTAAQ</sequence>
<evidence type="ECO:0000256" key="5">
    <source>
        <dbReference type="ARBA" id="ARBA00023237"/>
    </source>
</evidence>
<evidence type="ECO:0000259" key="8">
    <source>
        <dbReference type="Pfam" id="PF14322"/>
    </source>
</evidence>
<evidence type="ECO:0000256" key="6">
    <source>
        <dbReference type="SAM" id="MobiDB-lite"/>
    </source>
</evidence>
<dbReference type="RefSeq" id="WP_316984570.1">
    <property type="nucleotide sequence ID" value="NZ_CP136521.1"/>
</dbReference>
<dbReference type="Gene3D" id="1.25.40.390">
    <property type="match status" value="1"/>
</dbReference>
<comment type="similarity">
    <text evidence="2">Belongs to the SusD family.</text>
</comment>
<dbReference type="KEGG" id="hws:RNZ46_06490"/>
<accession>A0AA97HRR2</accession>
<evidence type="ECO:0000256" key="4">
    <source>
        <dbReference type="ARBA" id="ARBA00023136"/>
    </source>
</evidence>
<gene>
    <name evidence="9" type="ORF">RNZ46_06490</name>
</gene>
<evidence type="ECO:0000256" key="2">
    <source>
        <dbReference type="ARBA" id="ARBA00006275"/>
    </source>
</evidence>
<proteinExistence type="inferred from homology"/>
<keyword evidence="4" id="KW-0472">Membrane</keyword>
<dbReference type="PROSITE" id="PS51257">
    <property type="entry name" value="PROKAR_LIPOPROTEIN"/>
    <property type="match status" value="1"/>
</dbReference>
<evidence type="ECO:0000259" key="7">
    <source>
        <dbReference type="Pfam" id="PF07980"/>
    </source>
</evidence>
<reference evidence="10" key="1">
    <citation type="submission" date="2024-06" db="EMBL/GenBank/DDBJ databases">
        <title>Hwangdonia haimaensis gen. nov., sp. nov., a member of the family Flavobacteriaceae isolated from the haima cold seep.</title>
        <authorList>
            <person name="Li J."/>
        </authorList>
    </citation>
    <scope>NUCLEOTIDE SEQUENCE [LARGE SCALE GENOMIC DNA]</scope>
    <source>
        <strain evidence="10">SCSIO 19198</strain>
    </source>
</reference>
<keyword evidence="3" id="KW-0732">Signal</keyword>
<keyword evidence="10" id="KW-1185">Reference proteome</keyword>
<dbReference type="InterPro" id="IPR011990">
    <property type="entry name" value="TPR-like_helical_dom_sf"/>
</dbReference>
<name>A0AA97HRR2_9FLAO</name>
<feature type="domain" description="RagB/SusD" evidence="7">
    <location>
        <begin position="332"/>
        <end position="639"/>
    </location>
</feature>
<keyword evidence="5" id="KW-0998">Cell outer membrane</keyword>
<feature type="region of interest" description="Disordered" evidence="6">
    <location>
        <begin position="563"/>
        <end position="582"/>
    </location>
</feature>
<dbReference type="SUPFAM" id="SSF48452">
    <property type="entry name" value="TPR-like"/>
    <property type="match status" value="1"/>
</dbReference>
<evidence type="ECO:0000256" key="1">
    <source>
        <dbReference type="ARBA" id="ARBA00004442"/>
    </source>
</evidence>
<evidence type="ECO:0000313" key="9">
    <source>
        <dbReference type="EMBL" id="WOD44912.1"/>
    </source>
</evidence>
<dbReference type="EMBL" id="CP136521">
    <property type="protein sequence ID" value="WOD44912.1"/>
    <property type="molecule type" value="Genomic_DNA"/>
</dbReference>
<organism evidence="9 10">
    <name type="scientific">Hwangdonia lutea</name>
    <dbReference type="NCBI Taxonomy" id="3075823"/>
    <lineage>
        <taxon>Bacteria</taxon>
        <taxon>Pseudomonadati</taxon>
        <taxon>Bacteroidota</taxon>
        <taxon>Flavobacteriia</taxon>
        <taxon>Flavobacteriales</taxon>
        <taxon>Flavobacteriaceae</taxon>
        <taxon>Hwangdonia</taxon>
    </lineage>
</organism>
<protein>
    <submittedName>
        <fullName evidence="9">RagB/SusD family nutrient uptake outer membrane protein</fullName>
    </submittedName>
</protein>
<dbReference type="Pfam" id="PF14322">
    <property type="entry name" value="SusD-like_3"/>
    <property type="match status" value="1"/>
</dbReference>